<proteinExistence type="predicted"/>
<evidence type="ECO:0000313" key="3">
    <source>
        <dbReference type="Proteomes" id="UP000501802"/>
    </source>
</evidence>
<dbReference type="InterPro" id="IPR003593">
    <property type="entry name" value="AAA+_ATPase"/>
</dbReference>
<dbReference type="RefSeq" id="WP_167204246.1">
    <property type="nucleotide sequence ID" value="NZ_CP050063.1"/>
</dbReference>
<dbReference type="PANTHER" id="PTHR43581:SF4">
    <property type="entry name" value="ATP_GTP PHOSPHATASE"/>
    <property type="match status" value="1"/>
</dbReference>
<dbReference type="Proteomes" id="UP000501802">
    <property type="component" value="Chromosome"/>
</dbReference>
<dbReference type="Gene3D" id="3.40.50.300">
    <property type="entry name" value="P-loop containing nucleotide triphosphate hydrolases"/>
    <property type="match status" value="1"/>
</dbReference>
<dbReference type="InterPro" id="IPR027417">
    <property type="entry name" value="P-loop_NTPase"/>
</dbReference>
<feature type="domain" description="AAA+ ATPase" evidence="1">
    <location>
        <begin position="34"/>
        <end position="386"/>
    </location>
</feature>
<dbReference type="InterPro" id="IPR051396">
    <property type="entry name" value="Bact_Antivir_Def_Nuclease"/>
</dbReference>
<dbReference type="InterPro" id="IPR041685">
    <property type="entry name" value="AAA_GajA/Old/RecF-like"/>
</dbReference>
<gene>
    <name evidence="2" type="ORF">G8759_00445</name>
</gene>
<dbReference type="SUPFAM" id="SSF52540">
    <property type="entry name" value="P-loop containing nucleoside triphosphate hydrolases"/>
    <property type="match status" value="1"/>
</dbReference>
<dbReference type="PANTHER" id="PTHR43581">
    <property type="entry name" value="ATP/GTP PHOSPHATASE"/>
    <property type="match status" value="1"/>
</dbReference>
<accession>A0A6G9AFX6</accession>
<sequence>MKITGIDIGDYRQFKNIKFDFTYPADHPTKAGQPLDKVCFIGQSGTGKTTLLNVIWDFFQVVLDSYQRVSLKNTLVNNESYSTFEETKIYSIYNEKRIILNYTDLKNKFDYTYQDLDGKSRYGQLGYDWLNGLGIYDSLKNQEQAKKLCLFIKDSIAREADAFLFDQKEQPQSFSDFVKTDTQIEKEKIAHVERINAAGSKKVVSLGDMQSLSTWQYLLREINQYDEDTVQQITKIIQSTPKNKVTEDLQKWIAADPRIDLAEKCLNPLLKKFFLEVNIGAKGNSPIALCKSNKQDIAIPSSNLSTGTRQLLATAIPIYKFDTEDTVILFDEPERSLFPDIQRGLIGYYTSLAPTAQFFFATHSPIIASAFEPCERFILYFDENGEVKFHNGIAPEGDDPNDILRQDFAMADLMLQKGLEAYEKYRQLAMQIRAETDEEKKNQLIIERLELGNRYNFAGQYAQSK</sequence>
<dbReference type="Pfam" id="PF13175">
    <property type="entry name" value="AAA_15"/>
    <property type="match status" value="1"/>
</dbReference>
<organism evidence="2 3">
    <name type="scientific">Spirosoma aureum</name>
    <dbReference type="NCBI Taxonomy" id="2692134"/>
    <lineage>
        <taxon>Bacteria</taxon>
        <taxon>Pseudomonadati</taxon>
        <taxon>Bacteroidota</taxon>
        <taxon>Cytophagia</taxon>
        <taxon>Cytophagales</taxon>
        <taxon>Cytophagaceae</taxon>
        <taxon>Spirosoma</taxon>
    </lineage>
</organism>
<evidence type="ECO:0000259" key="1">
    <source>
        <dbReference type="SMART" id="SM00382"/>
    </source>
</evidence>
<dbReference type="EMBL" id="CP050063">
    <property type="protein sequence ID" value="QIP11216.1"/>
    <property type="molecule type" value="Genomic_DNA"/>
</dbReference>
<evidence type="ECO:0000313" key="2">
    <source>
        <dbReference type="EMBL" id="QIP11216.1"/>
    </source>
</evidence>
<keyword evidence="3" id="KW-1185">Reference proteome</keyword>
<keyword evidence="2" id="KW-0067">ATP-binding</keyword>
<protein>
    <submittedName>
        <fullName evidence="2">ATP-binding protein</fullName>
    </submittedName>
</protein>
<dbReference type="SMART" id="SM00382">
    <property type="entry name" value="AAA"/>
    <property type="match status" value="1"/>
</dbReference>
<dbReference type="AlphaFoldDB" id="A0A6G9AFX6"/>
<reference evidence="2 3" key="1">
    <citation type="submission" date="2020-03" db="EMBL/GenBank/DDBJ databases">
        <authorList>
            <person name="Kim M.K."/>
        </authorList>
    </citation>
    <scope>NUCLEOTIDE SEQUENCE [LARGE SCALE GENOMIC DNA]</scope>
    <source>
        <strain evidence="2 3">BT328</strain>
    </source>
</reference>
<keyword evidence="2" id="KW-0547">Nucleotide-binding</keyword>
<dbReference type="GO" id="GO:0005524">
    <property type="term" value="F:ATP binding"/>
    <property type="evidence" value="ECO:0007669"/>
    <property type="project" value="UniProtKB-KW"/>
</dbReference>
<dbReference type="KEGG" id="spib:G8759_00445"/>
<name>A0A6G9AFX6_9BACT</name>